<reference evidence="2" key="1">
    <citation type="journal article" date="2023" name="Science">
        <title>Genome structures resolve the early diversification of teleost fishes.</title>
        <authorList>
            <person name="Parey E."/>
            <person name="Louis A."/>
            <person name="Montfort J."/>
            <person name="Bouchez O."/>
            <person name="Roques C."/>
            <person name="Iampietro C."/>
            <person name="Lluch J."/>
            <person name="Castinel A."/>
            <person name="Donnadieu C."/>
            <person name="Desvignes T."/>
            <person name="Floi Bucao C."/>
            <person name="Jouanno E."/>
            <person name="Wen M."/>
            <person name="Mejri S."/>
            <person name="Dirks R."/>
            <person name="Jansen H."/>
            <person name="Henkel C."/>
            <person name="Chen W.J."/>
            <person name="Zahm M."/>
            <person name="Cabau C."/>
            <person name="Klopp C."/>
            <person name="Thompson A.W."/>
            <person name="Robinson-Rechavi M."/>
            <person name="Braasch I."/>
            <person name="Lecointre G."/>
            <person name="Bobe J."/>
            <person name="Postlethwait J.H."/>
            <person name="Berthelot C."/>
            <person name="Roest Crollius H."/>
            <person name="Guiguen Y."/>
        </authorList>
    </citation>
    <scope>NUCLEOTIDE SEQUENCE</scope>
    <source>
        <strain evidence="2">NC1722</strain>
    </source>
</reference>
<organism evidence="2 3">
    <name type="scientific">Aldrovandia affinis</name>
    <dbReference type="NCBI Taxonomy" id="143900"/>
    <lineage>
        <taxon>Eukaryota</taxon>
        <taxon>Metazoa</taxon>
        <taxon>Chordata</taxon>
        <taxon>Craniata</taxon>
        <taxon>Vertebrata</taxon>
        <taxon>Euteleostomi</taxon>
        <taxon>Actinopterygii</taxon>
        <taxon>Neopterygii</taxon>
        <taxon>Teleostei</taxon>
        <taxon>Notacanthiformes</taxon>
        <taxon>Halosauridae</taxon>
        <taxon>Aldrovandia</taxon>
    </lineage>
</organism>
<dbReference type="Proteomes" id="UP001221898">
    <property type="component" value="Unassembled WGS sequence"/>
</dbReference>
<evidence type="ECO:0000313" key="2">
    <source>
        <dbReference type="EMBL" id="KAJ8393683.1"/>
    </source>
</evidence>
<name>A0AAD7S0F9_9TELE</name>
<gene>
    <name evidence="2" type="ORF">AAFF_G00059020</name>
</gene>
<dbReference type="EMBL" id="JAINUG010000135">
    <property type="protein sequence ID" value="KAJ8393683.1"/>
    <property type="molecule type" value="Genomic_DNA"/>
</dbReference>
<sequence length="136" mass="14349">MFCQQTDKAAAASRSVIHHQRRIGGPGPREDAPLSDAGSFIAGAESAVSTAADCPEPGNGKGPSRPEEKDGGGKRSVTPRWCDRAAARSVACLPGLERAGWLATRRTQGTPALREHPSRLAPGLRETATQIERLGR</sequence>
<feature type="compositionally biased region" description="Basic and acidic residues" evidence="1">
    <location>
        <begin position="64"/>
        <end position="73"/>
    </location>
</feature>
<evidence type="ECO:0000313" key="3">
    <source>
        <dbReference type="Proteomes" id="UP001221898"/>
    </source>
</evidence>
<comment type="caution">
    <text evidence="2">The sequence shown here is derived from an EMBL/GenBank/DDBJ whole genome shotgun (WGS) entry which is preliminary data.</text>
</comment>
<feature type="region of interest" description="Disordered" evidence="1">
    <location>
        <begin position="1"/>
        <end position="80"/>
    </location>
</feature>
<accession>A0AAD7S0F9</accession>
<keyword evidence="3" id="KW-1185">Reference proteome</keyword>
<evidence type="ECO:0000256" key="1">
    <source>
        <dbReference type="SAM" id="MobiDB-lite"/>
    </source>
</evidence>
<protein>
    <submittedName>
        <fullName evidence="2">Uncharacterized protein</fullName>
    </submittedName>
</protein>
<dbReference type="AlphaFoldDB" id="A0AAD7S0F9"/>
<proteinExistence type="predicted"/>